<feature type="domain" description="Aminoglycoside phosphotransferase" evidence="1">
    <location>
        <begin position="61"/>
        <end position="241"/>
    </location>
</feature>
<dbReference type="Pfam" id="PF01636">
    <property type="entry name" value="APH"/>
    <property type="match status" value="1"/>
</dbReference>
<gene>
    <name evidence="2" type="ORF">CN689_26440</name>
</gene>
<protein>
    <recommendedName>
        <fullName evidence="1">Aminoglycoside phosphotransferase domain-containing protein</fullName>
    </recommendedName>
</protein>
<dbReference type="Proteomes" id="UP000220106">
    <property type="component" value="Unassembled WGS sequence"/>
</dbReference>
<dbReference type="AlphaFoldDB" id="A0AAX0RW76"/>
<organism evidence="2 3">
    <name type="scientific">Peribacillus butanolivorans</name>
    <dbReference type="NCBI Taxonomy" id="421767"/>
    <lineage>
        <taxon>Bacteria</taxon>
        <taxon>Bacillati</taxon>
        <taxon>Bacillota</taxon>
        <taxon>Bacilli</taxon>
        <taxon>Bacillales</taxon>
        <taxon>Bacillaceae</taxon>
        <taxon>Peribacillus</taxon>
    </lineage>
</organism>
<sequence>MSNEAQLPAIEDIISAYQDCYGTSRKVLQAVLISSTPKIRKMILEYRVTYRNQDGELEEESLIGKVYSDQKKGIESYRFMQYLWNNGFGSDPQFTIVHPIAYLQKWRLMIMSKSPGKTLDDWIHDPNMNSKQLAFLIADWLTRMHEIPLTEIREATRTRANADVRRFYEDLTERIPKEKAKLKSIYDKFIQNSEKNRTDEAVLLHGDFHTKNVFLHEQKVIAIDFDHHFAGDPAWDVAYLACQIQVSGFFKKGNFDFFQPMIKYFIEKYFDAHPAYDKQSFLDRISLYCARSLFESLHYELCVLNTGEFTIIDPFLTKCELYLQGKGYK</sequence>
<name>A0AAX0RW76_9BACI</name>
<dbReference type="Gene3D" id="3.90.1200.10">
    <property type="match status" value="1"/>
</dbReference>
<proteinExistence type="predicted"/>
<dbReference type="SUPFAM" id="SSF56112">
    <property type="entry name" value="Protein kinase-like (PK-like)"/>
    <property type="match status" value="1"/>
</dbReference>
<dbReference type="InterPro" id="IPR002575">
    <property type="entry name" value="Aminoglycoside_PTrfase"/>
</dbReference>
<evidence type="ECO:0000313" key="3">
    <source>
        <dbReference type="Proteomes" id="UP000220106"/>
    </source>
</evidence>
<evidence type="ECO:0000259" key="1">
    <source>
        <dbReference type="Pfam" id="PF01636"/>
    </source>
</evidence>
<dbReference type="EMBL" id="NUEQ01000118">
    <property type="protein sequence ID" value="PEJ25051.1"/>
    <property type="molecule type" value="Genomic_DNA"/>
</dbReference>
<evidence type="ECO:0000313" key="2">
    <source>
        <dbReference type="EMBL" id="PEJ25051.1"/>
    </source>
</evidence>
<dbReference type="RefSeq" id="WP_098178000.1">
    <property type="nucleotide sequence ID" value="NZ_NUEQ01000118.1"/>
</dbReference>
<accession>A0AAX0RW76</accession>
<comment type="caution">
    <text evidence="2">The sequence shown here is derived from an EMBL/GenBank/DDBJ whole genome shotgun (WGS) entry which is preliminary data.</text>
</comment>
<reference evidence="2 3" key="1">
    <citation type="submission" date="2017-09" db="EMBL/GenBank/DDBJ databases">
        <title>Large-scale bioinformatics analysis of Bacillus genomes uncovers conserved roles of natural products in bacterial physiology.</title>
        <authorList>
            <consortium name="Agbiome Team Llc"/>
            <person name="Bleich R.M."/>
            <person name="Kirk G.J."/>
            <person name="Santa Maria K.C."/>
            <person name="Allen S.E."/>
            <person name="Farag S."/>
            <person name="Shank E.A."/>
            <person name="Bowers A."/>
        </authorList>
    </citation>
    <scope>NUCLEOTIDE SEQUENCE [LARGE SCALE GENOMIC DNA]</scope>
    <source>
        <strain evidence="2 3">AFS003229</strain>
    </source>
</reference>
<dbReference type="InterPro" id="IPR011009">
    <property type="entry name" value="Kinase-like_dom_sf"/>
</dbReference>